<protein>
    <submittedName>
        <fullName evidence="2">Phosphomannose isomerase type II C-terminal cupin domain</fullName>
    </submittedName>
</protein>
<dbReference type="InterPro" id="IPR001538">
    <property type="entry name" value="Man6P_isomerase-2_C"/>
</dbReference>
<dbReference type="Pfam" id="PF01050">
    <property type="entry name" value="MannoseP_isomer"/>
    <property type="match status" value="1"/>
</dbReference>
<dbReference type="InterPro" id="IPR011051">
    <property type="entry name" value="RmlC_Cupin_sf"/>
</dbReference>
<dbReference type="GO" id="GO:0004475">
    <property type="term" value="F:mannose-1-phosphate guanylyltransferase (GTP) activity"/>
    <property type="evidence" value="ECO:0007669"/>
    <property type="project" value="TreeGrafter"/>
</dbReference>
<dbReference type="GO" id="GO:0009298">
    <property type="term" value="P:GDP-mannose biosynthetic process"/>
    <property type="evidence" value="ECO:0007669"/>
    <property type="project" value="TreeGrafter"/>
</dbReference>
<dbReference type="AlphaFoldDB" id="A0AAN1UV56"/>
<evidence type="ECO:0000259" key="1">
    <source>
        <dbReference type="Pfam" id="PF01050"/>
    </source>
</evidence>
<dbReference type="RefSeq" id="WP_208673982.1">
    <property type="nucleotide sequence ID" value="NZ_CP030139.2"/>
</dbReference>
<evidence type="ECO:0000313" key="3">
    <source>
        <dbReference type="Proteomes" id="UP000267249"/>
    </source>
</evidence>
<accession>A0AAN1UV56</accession>
<dbReference type="InterPro" id="IPR014710">
    <property type="entry name" value="RmlC-like_jellyroll"/>
</dbReference>
<dbReference type="GO" id="GO:0016853">
    <property type="term" value="F:isomerase activity"/>
    <property type="evidence" value="ECO:0007669"/>
    <property type="project" value="UniProtKB-KW"/>
</dbReference>
<dbReference type="SUPFAM" id="SSF51182">
    <property type="entry name" value="RmlC-like cupins"/>
    <property type="match status" value="1"/>
</dbReference>
<dbReference type="InterPro" id="IPR051161">
    <property type="entry name" value="Mannose-6P_isomerase_type2"/>
</dbReference>
<dbReference type="Proteomes" id="UP000267249">
    <property type="component" value="Chromosome"/>
</dbReference>
<dbReference type="PANTHER" id="PTHR46390:SF1">
    <property type="entry name" value="MANNOSE-1-PHOSPHATE GUANYLYLTRANSFERASE"/>
    <property type="match status" value="1"/>
</dbReference>
<dbReference type="PANTHER" id="PTHR46390">
    <property type="entry name" value="MANNOSE-1-PHOSPHATE GUANYLYLTRANSFERASE"/>
    <property type="match status" value="1"/>
</dbReference>
<reference evidence="2 3" key="1">
    <citation type="journal article" date="2018" name="Sci. Rep.">
        <title>Genome Features and Biochemical Characteristics of a Robust, Fast Growing and Naturally Transformable Cyanobacterium Synechococcus elongatus PCC 11801 Isolated from India.</title>
        <authorList>
            <person name="Jaiswal D."/>
            <person name="Sengupta A."/>
            <person name="Sohoni S."/>
            <person name="Sengupta S."/>
            <person name="Phadnavis A.G."/>
            <person name="Pakrasi H.B."/>
            <person name="Wangikar P.P."/>
        </authorList>
    </citation>
    <scope>NUCLEOTIDE SEQUENCE [LARGE SCALE GENOMIC DNA]</scope>
    <source>
        <strain evidence="2 3">PCC 11801</strain>
    </source>
</reference>
<proteinExistence type="predicted"/>
<keyword evidence="2" id="KW-0413">Isomerase</keyword>
<organism evidence="2 3">
    <name type="scientific">Synechococcus elongatus PCC 11801</name>
    <dbReference type="NCBI Taxonomy" id="2219813"/>
    <lineage>
        <taxon>Bacteria</taxon>
        <taxon>Bacillati</taxon>
        <taxon>Cyanobacteriota</taxon>
        <taxon>Cyanophyceae</taxon>
        <taxon>Synechococcales</taxon>
        <taxon>Synechococcaceae</taxon>
        <taxon>Synechococcus</taxon>
    </lineage>
</organism>
<gene>
    <name evidence="2" type="ORF">DOP62_11820</name>
</gene>
<dbReference type="GO" id="GO:0005976">
    <property type="term" value="P:polysaccharide metabolic process"/>
    <property type="evidence" value="ECO:0007669"/>
    <property type="project" value="InterPro"/>
</dbReference>
<name>A0AAN1UV56_SYNEL</name>
<sequence>MKVGDREQRPWGQFEILDQGNGYQVKRLEVLPRQELSLQRHQQRREHWLVVQGVAQVQLGDLTLSLTVGQSLDIAIGQWHRLGNREAGPLILIEVQIGPYLGEDDIERRTDNYGRCLSPS</sequence>
<dbReference type="EMBL" id="CP030139">
    <property type="protein sequence ID" value="AZB73307.1"/>
    <property type="molecule type" value="Genomic_DNA"/>
</dbReference>
<feature type="domain" description="Mannose-6-phosphate isomerase type II C-terminal" evidence="1">
    <location>
        <begin position="8"/>
        <end position="109"/>
    </location>
</feature>
<dbReference type="Gene3D" id="2.60.120.10">
    <property type="entry name" value="Jelly Rolls"/>
    <property type="match status" value="1"/>
</dbReference>
<evidence type="ECO:0000313" key="2">
    <source>
        <dbReference type="EMBL" id="AZB73307.1"/>
    </source>
</evidence>
<dbReference type="CDD" id="cd02213">
    <property type="entry name" value="cupin_PMI_typeII_C"/>
    <property type="match status" value="1"/>
</dbReference>